<dbReference type="KEGG" id="pdh:B9T62_02635"/>
<accession>A0A2Z2KCU8</accession>
<evidence type="ECO:0000313" key="3">
    <source>
        <dbReference type="Proteomes" id="UP000249890"/>
    </source>
</evidence>
<dbReference type="Proteomes" id="UP000249890">
    <property type="component" value="Chromosome"/>
</dbReference>
<dbReference type="InterPro" id="IPR036890">
    <property type="entry name" value="HATPase_C_sf"/>
</dbReference>
<dbReference type="AlphaFoldDB" id="A0A2Z2KCU8"/>
<dbReference type="SUPFAM" id="SSF55874">
    <property type="entry name" value="ATPase domain of HSP90 chaperone/DNA topoisomerase II/histidine kinase"/>
    <property type="match status" value="1"/>
</dbReference>
<dbReference type="EMBL" id="CP021780">
    <property type="protein sequence ID" value="ASA19799.1"/>
    <property type="molecule type" value="Genomic_DNA"/>
</dbReference>
<protein>
    <recommendedName>
        <fullName evidence="1">Histidine kinase/HSP90-like ATPase domain-containing protein</fullName>
    </recommendedName>
</protein>
<dbReference type="RefSeq" id="WP_087913824.1">
    <property type="nucleotide sequence ID" value="NZ_CP021780.1"/>
</dbReference>
<name>A0A2Z2KCU8_9BACL</name>
<organism evidence="2 3">
    <name type="scientific">Paenibacillus donghaensis</name>
    <dbReference type="NCBI Taxonomy" id="414771"/>
    <lineage>
        <taxon>Bacteria</taxon>
        <taxon>Bacillati</taxon>
        <taxon>Bacillota</taxon>
        <taxon>Bacilli</taxon>
        <taxon>Bacillales</taxon>
        <taxon>Paenibacillaceae</taxon>
        <taxon>Paenibacillus</taxon>
    </lineage>
</organism>
<dbReference type="InterPro" id="IPR003594">
    <property type="entry name" value="HATPase_dom"/>
</dbReference>
<feature type="domain" description="Histidine kinase/HSP90-like ATPase" evidence="1">
    <location>
        <begin position="3"/>
        <end position="50"/>
    </location>
</feature>
<reference evidence="2 3" key="1">
    <citation type="submission" date="2017-06" db="EMBL/GenBank/DDBJ databases">
        <title>Complete genome sequence of Paenibacillus donghaensis KCTC 13049T isolated from East Sea sediment, South Korea.</title>
        <authorList>
            <person name="Jung B.K."/>
            <person name="Hong S.-J."/>
            <person name="Shin J.-H."/>
        </authorList>
    </citation>
    <scope>NUCLEOTIDE SEQUENCE [LARGE SCALE GENOMIC DNA]</scope>
    <source>
        <strain evidence="2 3">KCTC 13049</strain>
    </source>
</reference>
<evidence type="ECO:0000313" key="2">
    <source>
        <dbReference type="EMBL" id="ASA19799.1"/>
    </source>
</evidence>
<proteinExistence type="predicted"/>
<dbReference type="OrthoDB" id="368131at2"/>
<keyword evidence="3" id="KW-1185">Reference proteome</keyword>
<dbReference type="Gene3D" id="3.30.565.10">
    <property type="entry name" value="Histidine kinase-like ATPase, C-terminal domain"/>
    <property type="match status" value="1"/>
</dbReference>
<dbReference type="Pfam" id="PF02518">
    <property type="entry name" value="HATPase_c"/>
    <property type="match status" value="1"/>
</dbReference>
<gene>
    <name evidence="2" type="ORF">B9T62_02635</name>
</gene>
<sequence length="50" mass="5335">MCDLQLIHRAVSNLLSNAIKHNPPGTAVTVSLSRNGDRLQMAVTNHGIGI</sequence>
<evidence type="ECO:0000259" key="1">
    <source>
        <dbReference type="Pfam" id="PF02518"/>
    </source>
</evidence>